<feature type="binding site" evidence="5">
    <location>
        <position position="43"/>
    </location>
    <ligand>
        <name>ATP</name>
        <dbReference type="ChEBI" id="CHEBI:30616"/>
    </ligand>
</feature>
<evidence type="ECO:0000313" key="10">
    <source>
        <dbReference type="Proteomes" id="UP001164963"/>
    </source>
</evidence>
<organism evidence="9 10">
    <name type="scientific">Streptomyces drozdowiczii</name>
    <dbReference type="NCBI Taxonomy" id="202862"/>
    <lineage>
        <taxon>Bacteria</taxon>
        <taxon>Bacillati</taxon>
        <taxon>Actinomycetota</taxon>
        <taxon>Actinomycetes</taxon>
        <taxon>Kitasatosporales</taxon>
        <taxon>Streptomycetaceae</taxon>
        <taxon>Streptomyces</taxon>
    </lineage>
</organism>
<dbReference type="RefSeq" id="WP_265538397.1">
    <property type="nucleotide sequence ID" value="NZ_CP098740.1"/>
</dbReference>
<keyword evidence="4 5" id="KW-0067">ATP-binding</keyword>
<dbReference type="EMBL" id="CP098740">
    <property type="protein sequence ID" value="UZK52761.1"/>
    <property type="molecule type" value="Genomic_DNA"/>
</dbReference>
<dbReference type="Pfam" id="PF00069">
    <property type="entry name" value="Pkinase"/>
    <property type="match status" value="1"/>
</dbReference>
<dbReference type="PROSITE" id="PS50011">
    <property type="entry name" value="PROTEIN_KINASE_DOM"/>
    <property type="match status" value="1"/>
</dbReference>
<feature type="domain" description="Protein kinase" evidence="8">
    <location>
        <begin position="15"/>
        <end position="272"/>
    </location>
</feature>
<feature type="transmembrane region" description="Helical" evidence="7">
    <location>
        <begin position="434"/>
        <end position="454"/>
    </location>
</feature>
<evidence type="ECO:0000256" key="3">
    <source>
        <dbReference type="ARBA" id="ARBA00022777"/>
    </source>
</evidence>
<dbReference type="GO" id="GO:0016301">
    <property type="term" value="F:kinase activity"/>
    <property type="evidence" value="ECO:0007669"/>
    <property type="project" value="UniProtKB-KW"/>
</dbReference>
<keyword evidence="7" id="KW-1133">Transmembrane helix</keyword>
<dbReference type="InterPro" id="IPR000719">
    <property type="entry name" value="Prot_kinase_dom"/>
</dbReference>
<proteinExistence type="predicted"/>
<keyword evidence="2 5" id="KW-0547">Nucleotide-binding</keyword>
<sequence length="575" mass="59446">MEALKPTDPQQVGRYRIAGLLGAGGMGRVYMGRSPSGRLVAVKVVRPELADDPGFRRRFAREVAAARKVTGFFTAALVDADPNGSPPWLATAYVPGMALDQAVAAHGPWPVASVRALGAGLAEALEAIHEAGLIHRDLKPSNVLIAPDGPRVVDFGISVAAEATVLTHAGTAVGTPGFMSPEQLTGDAVTAATDVFALGAVLTYAATGTGPFGTGSAQSLNFRIAYEEPRLEGLPGQGLEIVARCLAKEPAQRPGVNTLIRELADMTGDAIYTPTQIVTDTAAWLPDQVAAAVLATVTSAALPTPMVPSPAAPAPAVPAAGATRGPRKAPASPRKPARPKPTAAAPVPEPSTVYAEPQRRAAPGASPAGPRKTVAEGAKPAGPRKATQAGASPTPPRKATKAPSPRPALASEAAAAATPVAPAALPHLWTVRRVLFLSVACIAFVLALCLPFGYNATVFGYLISDWWPWWTSDWPFGGTWPFVVVIGLALTSCVAVLVQLRRFPTGPVPRPARRLHYLATSLAGGLLALYIYLGLHAEANLSFLESGQWFYVLGCLASLAGTVRLKGPKSGGSAA</sequence>
<gene>
    <name evidence="9" type="ORF">NEH16_00325</name>
</gene>
<evidence type="ECO:0000256" key="1">
    <source>
        <dbReference type="ARBA" id="ARBA00022679"/>
    </source>
</evidence>
<feature type="compositionally biased region" description="Low complexity" evidence="6">
    <location>
        <begin position="360"/>
        <end position="371"/>
    </location>
</feature>
<accession>A0ABY6PLW0</accession>
<dbReference type="Gene3D" id="1.10.510.10">
    <property type="entry name" value="Transferase(Phosphotransferase) domain 1"/>
    <property type="match status" value="1"/>
</dbReference>
<reference evidence="9" key="1">
    <citation type="journal article" date="2022" name="Front. Microbiol.">
        <title>Mirubactin C rescues the lethal effect of cell wall biosynthesis mutations in Bacillus subtilis.</title>
        <authorList>
            <person name="Kepplinger B."/>
            <person name="Wen X."/>
            <person name="Tyler A.R."/>
            <person name="Kim B.Y."/>
            <person name="Brown J."/>
            <person name="Banks P."/>
            <person name="Dashti Y."/>
            <person name="Mackenzie E.S."/>
            <person name="Wills C."/>
            <person name="Kawai Y."/>
            <person name="Waldron K.J."/>
            <person name="Allenby N.E.E."/>
            <person name="Wu L.J."/>
            <person name="Hall M.J."/>
            <person name="Errington J."/>
        </authorList>
    </citation>
    <scope>NUCLEOTIDE SEQUENCE</scope>
    <source>
        <strain evidence="9">MDA8-470</strain>
    </source>
</reference>
<dbReference type="PROSITE" id="PS00108">
    <property type="entry name" value="PROTEIN_KINASE_ST"/>
    <property type="match status" value="1"/>
</dbReference>
<evidence type="ECO:0000256" key="7">
    <source>
        <dbReference type="SAM" id="Phobius"/>
    </source>
</evidence>
<feature type="transmembrane region" description="Helical" evidence="7">
    <location>
        <begin position="547"/>
        <end position="565"/>
    </location>
</feature>
<dbReference type="InterPro" id="IPR017441">
    <property type="entry name" value="Protein_kinase_ATP_BS"/>
</dbReference>
<name>A0ABY6PLW0_9ACTN</name>
<feature type="transmembrane region" description="Helical" evidence="7">
    <location>
        <begin position="517"/>
        <end position="535"/>
    </location>
</feature>
<dbReference type="Proteomes" id="UP001164963">
    <property type="component" value="Chromosome"/>
</dbReference>
<evidence type="ECO:0000256" key="6">
    <source>
        <dbReference type="SAM" id="MobiDB-lite"/>
    </source>
</evidence>
<evidence type="ECO:0000256" key="5">
    <source>
        <dbReference type="PROSITE-ProRule" id="PRU10141"/>
    </source>
</evidence>
<keyword evidence="10" id="KW-1185">Reference proteome</keyword>
<evidence type="ECO:0000259" key="8">
    <source>
        <dbReference type="PROSITE" id="PS50011"/>
    </source>
</evidence>
<dbReference type="PANTHER" id="PTHR43289:SF34">
    <property type="entry name" value="SERINE_THREONINE-PROTEIN KINASE YBDM-RELATED"/>
    <property type="match status" value="1"/>
</dbReference>
<feature type="region of interest" description="Disordered" evidence="6">
    <location>
        <begin position="309"/>
        <end position="413"/>
    </location>
</feature>
<protein>
    <submittedName>
        <fullName evidence="9">Protein kinase</fullName>
    </submittedName>
</protein>
<evidence type="ECO:0000313" key="9">
    <source>
        <dbReference type="EMBL" id="UZK52761.1"/>
    </source>
</evidence>
<dbReference type="Gene3D" id="3.30.200.20">
    <property type="entry name" value="Phosphorylase Kinase, domain 1"/>
    <property type="match status" value="1"/>
</dbReference>
<dbReference type="InterPro" id="IPR008271">
    <property type="entry name" value="Ser/Thr_kinase_AS"/>
</dbReference>
<dbReference type="PANTHER" id="PTHR43289">
    <property type="entry name" value="MITOGEN-ACTIVATED PROTEIN KINASE KINASE KINASE 20-RELATED"/>
    <property type="match status" value="1"/>
</dbReference>
<dbReference type="PROSITE" id="PS00107">
    <property type="entry name" value="PROTEIN_KINASE_ATP"/>
    <property type="match status" value="1"/>
</dbReference>
<dbReference type="SMART" id="SM00220">
    <property type="entry name" value="S_TKc"/>
    <property type="match status" value="1"/>
</dbReference>
<keyword evidence="7" id="KW-0472">Membrane</keyword>
<keyword evidence="1" id="KW-0808">Transferase</keyword>
<dbReference type="InterPro" id="IPR011009">
    <property type="entry name" value="Kinase-like_dom_sf"/>
</dbReference>
<dbReference type="CDD" id="cd14014">
    <property type="entry name" value="STKc_PknB_like"/>
    <property type="match status" value="1"/>
</dbReference>
<feature type="compositionally biased region" description="Low complexity" evidence="6">
    <location>
        <begin position="317"/>
        <end position="346"/>
    </location>
</feature>
<keyword evidence="7" id="KW-0812">Transmembrane</keyword>
<keyword evidence="3 9" id="KW-0418">Kinase</keyword>
<feature type="transmembrane region" description="Helical" evidence="7">
    <location>
        <begin position="474"/>
        <end position="497"/>
    </location>
</feature>
<evidence type="ECO:0000256" key="2">
    <source>
        <dbReference type="ARBA" id="ARBA00022741"/>
    </source>
</evidence>
<dbReference type="SUPFAM" id="SSF56112">
    <property type="entry name" value="Protein kinase-like (PK-like)"/>
    <property type="match status" value="1"/>
</dbReference>
<evidence type="ECO:0000256" key="4">
    <source>
        <dbReference type="ARBA" id="ARBA00022840"/>
    </source>
</evidence>